<dbReference type="InterPro" id="IPR039715">
    <property type="entry name" value="ZCCHC10"/>
</dbReference>
<dbReference type="GO" id="GO:0008270">
    <property type="term" value="F:zinc ion binding"/>
    <property type="evidence" value="ECO:0007669"/>
    <property type="project" value="InterPro"/>
</dbReference>
<feature type="region of interest" description="Disordered" evidence="1">
    <location>
        <begin position="65"/>
        <end position="118"/>
    </location>
</feature>
<comment type="caution">
    <text evidence="2">The sequence shown here is derived from an EMBL/GenBank/DDBJ whole genome shotgun (WGS) entry which is preliminary data.</text>
</comment>
<dbReference type="PANTHER" id="PTHR13491:SF0">
    <property type="entry name" value="ZINC FINGER CCHC DOMAIN-CONTAINING PROTEIN 10"/>
    <property type="match status" value="1"/>
</dbReference>
<accession>A0A8J6L8Y2</accession>
<dbReference type="Proteomes" id="UP000719412">
    <property type="component" value="Unassembled WGS sequence"/>
</dbReference>
<proteinExistence type="predicted"/>
<protein>
    <recommendedName>
        <fullName evidence="4">Zinc finger CCHC domain-containing protein 10</fullName>
    </recommendedName>
</protein>
<organism evidence="2 3">
    <name type="scientific">Tenebrio molitor</name>
    <name type="common">Yellow mealworm beetle</name>
    <dbReference type="NCBI Taxonomy" id="7067"/>
    <lineage>
        <taxon>Eukaryota</taxon>
        <taxon>Metazoa</taxon>
        <taxon>Ecdysozoa</taxon>
        <taxon>Arthropoda</taxon>
        <taxon>Hexapoda</taxon>
        <taxon>Insecta</taxon>
        <taxon>Pterygota</taxon>
        <taxon>Neoptera</taxon>
        <taxon>Endopterygota</taxon>
        <taxon>Coleoptera</taxon>
        <taxon>Polyphaga</taxon>
        <taxon>Cucujiformia</taxon>
        <taxon>Tenebrionidae</taxon>
        <taxon>Tenebrio</taxon>
    </lineage>
</organism>
<evidence type="ECO:0008006" key="4">
    <source>
        <dbReference type="Google" id="ProtNLM"/>
    </source>
</evidence>
<reference evidence="2" key="1">
    <citation type="journal article" date="2020" name="J Insects Food Feed">
        <title>The yellow mealworm (Tenebrio molitor) genome: a resource for the emerging insects as food and feed industry.</title>
        <authorList>
            <person name="Eriksson T."/>
            <person name="Andere A."/>
            <person name="Kelstrup H."/>
            <person name="Emery V."/>
            <person name="Picard C."/>
        </authorList>
    </citation>
    <scope>NUCLEOTIDE SEQUENCE</scope>
    <source>
        <strain evidence="2">Stoneville</strain>
        <tissue evidence="2">Whole head</tissue>
    </source>
</reference>
<feature type="compositionally biased region" description="Low complexity" evidence="1">
    <location>
        <begin position="84"/>
        <end position="118"/>
    </location>
</feature>
<sequence>MINNETKLGTKRKPVVPPQGIRCQKCLEYGHWSYECKGQRKYLHRSSRTHQLRKRMKLCEEKAALKNSLDSKSKGADKKKSKTESSSNSDSSSSSSTDSSSGSSSSTDSDSSSSDSEP</sequence>
<dbReference type="InterPro" id="IPR036875">
    <property type="entry name" value="Znf_CCHC_sf"/>
</dbReference>
<gene>
    <name evidence="2" type="ORF">GEV33_012646</name>
</gene>
<dbReference type="Pfam" id="PF13917">
    <property type="entry name" value="zf-CCHC_3"/>
    <property type="match status" value="1"/>
</dbReference>
<dbReference type="SUPFAM" id="SSF57756">
    <property type="entry name" value="Retrovirus zinc finger-like domains"/>
    <property type="match status" value="1"/>
</dbReference>
<keyword evidence="3" id="KW-1185">Reference proteome</keyword>
<dbReference type="EMBL" id="JABDTM020027695">
    <property type="protein sequence ID" value="KAH0810143.1"/>
    <property type="molecule type" value="Genomic_DNA"/>
</dbReference>
<dbReference type="AlphaFoldDB" id="A0A8J6L8Y2"/>
<feature type="compositionally biased region" description="Basic and acidic residues" evidence="1">
    <location>
        <begin position="65"/>
        <end position="78"/>
    </location>
</feature>
<reference evidence="2" key="2">
    <citation type="submission" date="2021-08" db="EMBL/GenBank/DDBJ databases">
        <authorList>
            <person name="Eriksson T."/>
        </authorList>
    </citation>
    <scope>NUCLEOTIDE SEQUENCE</scope>
    <source>
        <strain evidence="2">Stoneville</strain>
        <tissue evidence="2">Whole head</tissue>
    </source>
</reference>
<evidence type="ECO:0000313" key="2">
    <source>
        <dbReference type="EMBL" id="KAH0810143.1"/>
    </source>
</evidence>
<dbReference type="PANTHER" id="PTHR13491">
    <property type="entry name" value="ZCCHC10 PROTEIN"/>
    <property type="match status" value="1"/>
</dbReference>
<dbReference type="GO" id="GO:0003676">
    <property type="term" value="F:nucleic acid binding"/>
    <property type="evidence" value="ECO:0007669"/>
    <property type="project" value="InterPro"/>
</dbReference>
<evidence type="ECO:0000256" key="1">
    <source>
        <dbReference type="SAM" id="MobiDB-lite"/>
    </source>
</evidence>
<evidence type="ECO:0000313" key="3">
    <source>
        <dbReference type="Proteomes" id="UP000719412"/>
    </source>
</evidence>
<name>A0A8J6L8Y2_TENMO</name>